<dbReference type="Proteomes" id="UP000215459">
    <property type="component" value="Unassembled WGS sequence"/>
</dbReference>
<dbReference type="EMBL" id="NOWF01000019">
    <property type="protein sequence ID" value="OYD06135.1"/>
    <property type="molecule type" value="Genomic_DNA"/>
</dbReference>
<evidence type="ECO:0000313" key="2">
    <source>
        <dbReference type="Proteomes" id="UP000215459"/>
    </source>
</evidence>
<protein>
    <submittedName>
        <fullName evidence="1">Uncharacterized protein</fullName>
    </submittedName>
</protein>
<gene>
    <name evidence="1" type="ORF">CHM34_17935</name>
</gene>
<keyword evidence="2" id="KW-1185">Reference proteome</keyword>
<proteinExistence type="predicted"/>
<dbReference type="RefSeq" id="WP_094265983.1">
    <property type="nucleotide sequence ID" value="NZ_NOWF01000019.1"/>
</dbReference>
<evidence type="ECO:0000313" key="1">
    <source>
        <dbReference type="EMBL" id="OYD06135.1"/>
    </source>
</evidence>
<dbReference type="AlphaFoldDB" id="A0A235B3D3"/>
<comment type="caution">
    <text evidence="1">The sequence shown here is derived from an EMBL/GenBank/DDBJ whole genome shotgun (WGS) entry which is preliminary data.</text>
</comment>
<organism evidence="1 2">
    <name type="scientific">Paludifilum halophilum</name>
    <dbReference type="NCBI Taxonomy" id="1642702"/>
    <lineage>
        <taxon>Bacteria</taxon>
        <taxon>Bacillati</taxon>
        <taxon>Bacillota</taxon>
        <taxon>Bacilli</taxon>
        <taxon>Bacillales</taxon>
        <taxon>Thermoactinomycetaceae</taxon>
        <taxon>Paludifilum</taxon>
    </lineage>
</organism>
<accession>A0A235B3D3</accession>
<reference evidence="1 2" key="1">
    <citation type="submission" date="2017-07" db="EMBL/GenBank/DDBJ databases">
        <title>The genome sequence of Paludifilum halophilum highlights mechanisms for microbial adaptation to high salt environemnts.</title>
        <authorList>
            <person name="Belbahri L."/>
        </authorList>
    </citation>
    <scope>NUCLEOTIDE SEQUENCE [LARGE SCALE GENOMIC DNA]</scope>
    <source>
        <strain evidence="1 2">DSM 102817</strain>
    </source>
</reference>
<dbReference type="OrthoDB" id="2450817at2"/>
<sequence length="195" mass="20195">MFLPEHGDRASSAQVGLDAWSGADKVKDARDYYKKFQETSELGEAAGKGTTVAREASEEIVEQGTQTAAKAGMGAKILSKVKPALSIGGTVMAGIDTYNNIKDGNVGGSVAGVGDMLLSAAPLVAGAAPPVAMGMAVAGAALFVGGKLYQHRETITKIASDPVGSEKEAWKYTKQAVSNAKDTAKKAWDKVTGWF</sequence>
<name>A0A235B3D3_9BACL</name>